<protein>
    <submittedName>
        <fullName evidence="7">3-hydroxyisobutyrate dehydrogenase</fullName>
        <ecNumber evidence="7">1.1.1.31</ecNumber>
    </submittedName>
</protein>
<evidence type="ECO:0000256" key="4">
    <source>
        <dbReference type="PIRSR" id="PIRSR000103-1"/>
    </source>
</evidence>
<dbReference type="AlphaFoldDB" id="A0A7Y9YGF2"/>
<sequence length="299" mass="30563">MSAAVDAPVKVGFVGLGNIGKPMALRLAGADDVELGVYDVAAGPLEELAAAGARPAASVADLAAEVDVLCVMVRDDDQVRDVMGQVLGVAGDRLTVVVHSTVAPDTPRQLEMSASRHGVKVLDAPVSGGGMGAAEGTLAILVGGSDEAFAAARPALEPMGKVVHCGPIGTGTRFKLARNLMHFVAFTAATEAQRLAEAAGLDLRALGDVVRHTDAITGGPGAIMHRESTAPIAPDDFWFGVFEHVVALGEKDLTFALGLADELGVDTPLARLALDGLAPGLGMPHSALHPTSTQTEEHP</sequence>
<dbReference type="PANTHER" id="PTHR43060:SF15">
    <property type="entry name" value="3-HYDROXYISOBUTYRATE DEHYDROGENASE-LIKE 1, MITOCHONDRIAL-RELATED"/>
    <property type="match status" value="1"/>
</dbReference>
<dbReference type="Pfam" id="PF14833">
    <property type="entry name" value="NAD_binding_11"/>
    <property type="match status" value="1"/>
</dbReference>
<dbReference type="Gene3D" id="1.10.1040.10">
    <property type="entry name" value="N-(1-d-carboxylethyl)-l-norvaline Dehydrogenase, domain 2"/>
    <property type="match status" value="1"/>
</dbReference>
<dbReference type="EC" id="1.1.1.31" evidence="7"/>
<evidence type="ECO:0000256" key="1">
    <source>
        <dbReference type="ARBA" id="ARBA00009080"/>
    </source>
</evidence>
<evidence type="ECO:0000256" key="3">
    <source>
        <dbReference type="ARBA" id="ARBA00023027"/>
    </source>
</evidence>
<feature type="domain" description="6-phosphogluconate dehydrogenase NADP-binding" evidence="5">
    <location>
        <begin position="10"/>
        <end position="165"/>
    </location>
</feature>
<dbReference type="EMBL" id="JACBZI010000001">
    <property type="protein sequence ID" value="NYI09980.1"/>
    <property type="molecule type" value="Genomic_DNA"/>
</dbReference>
<reference evidence="7 8" key="1">
    <citation type="submission" date="2020-07" db="EMBL/GenBank/DDBJ databases">
        <title>Sequencing the genomes of 1000 actinobacteria strains.</title>
        <authorList>
            <person name="Klenk H.-P."/>
        </authorList>
    </citation>
    <scope>NUCLEOTIDE SEQUENCE [LARGE SCALE GENOMIC DNA]</scope>
    <source>
        <strain evidence="7 8">DSM 18248</strain>
    </source>
</reference>
<dbReference type="GO" id="GO:0008442">
    <property type="term" value="F:3-hydroxyisobutyrate dehydrogenase activity"/>
    <property type="evidence" value="ECO:0007669"/>
    <property type="project" value="UniProtKB-EC"/>
</dbReference>
<dbReference type="InterPro" id="IPR006115">
    <property type="entry name" value="6PGDH_NADP-bd"/>
</dbReference>
<keyword evidence="3" id="KW-0520">NAD</keyword>
<evidence type="ECO:0000313" key="8">
    <source>
        <dbReference type="Proteomes" id="UP000537326"/>
    </source>
</evidence>
<accession>A0A7Y9YGF2</accession>
<dbReference type="InterPro" id="IPR008927">
    <property type="entry name" value="6-PGluconate_DH-like_C_sf"/>
</dbReference>
<comment type="caution">
    <text evidence="7">The sequence shown here is derived from an EMBL/GenBank/DDBJ whole genome shotgun (WGS) entry which is preliminary data.</text>
</comment>
<keyword evidence="8" id="KW-1185">Reference proteome</keyword>
<keyword evidence="2 7" id="KW-0560">Oxidoreductase</keyword>
<organism evidence="7 8">
    <name type="scientific">Nocardioides marinus</name>
    <dbReference type="NCBI Taxonomy" id="374514"/>
    <lineage>
        <taxon>Bacteria</taxon>
        <taxon>Bacillati</taxon>
        <taxon>Actinomycetota</taxon>
        <taxon>Actinomycetes</taxon>
        <taxon>Propionibacteriales</taxon>
        <taxon>Nocardioidaceae</taxon>
        <taxon>Nocardioides</taxon>
    </lineage>
</organism>
<evidence type="ECO:0000259" key="5">
    <source>
        <dbReference type="Pfam" id="PF03446"/>
    </source>
</evidence>
<name>A0A7Y9YGF2_9ACTN</name>
<dbReference type="Proteomes" id="UP000537326">
    <property type="component" value="Unassembled WGS sequence"/>
</dbReference>
<dbReference type="SUPFAM" id="SSF48179">
    <property type="entry name" value="6-phosphogluconate dehydrogenase C-terminal domain-like"/>
    <property type="match status" value="1"/>
</dbReference>
<proteinExistence type="inferred from homology"/>
<evidence type="ECO:0000256" key="2">
    <source>
        <dbReference type="ARBA" id="ARBA00023002"/>
    </source>
</evidence>
<dbReference type="GO" id="GO:0050661">
    <property type="term" value="F:NADP binding"/>
    <property type="evidence" value="ECO:0007669"/>
    <property type="project" value="InterPro"/>
</dbReference>
<feature type="active site" evidence="4">
    <location>
        <position position="175"/>
    </location>
</feature>
<evidence type="ECO:0000259" key="6">
    <source>
        <dbReference type="Pfam" id="PF14833"/>
    </source>
</evidence>
<dbReference type="PIRSF" id="PIRSF000103">
    <property type="entry name" value="HIBADH"/>
    <property type="match status" value="1"/>
</dbReference>
<dbReference type="RefSeq" id="WP_343045562.1">
    <property type="nucleotide sequence ID" value="NZ_BAAAPP010000004.1"/>
</dbReference>
<comment type="similarity">
    <text evidence="1">Belongs to the HIBADH-related family.</text>
</comment>
<dbReference type="SUPFAM" id="SSF51735">
    <property type="entry name" value="NAD(P)-binding Rossmann-fold domains"/>
    <property type="match status" value="1"/>
</dbReference>
<dbReference type="PANTHER" id="PTHR43060">
    <property type="entry name" value="3-HYDROXYISOBUTYRATE DEHYDROGENASE-LIKE 1, MITOCHONDRIAL-RELATED"/>
    <property type="match status" value="1"/>
</dbReference>
<evidence type="ECO:0000313" key="7">
    <source>
        <dbReference type="EMBL" id="NYI09980.1"/>
    </source>
</evidence>
<dbReference type="GO" id="GO:0051287">
    <property type="term" value="F:NAD binding"/>
    <property type="evidence" value="ECO:0007669"/>
    <property type="project" value="InterPro"/>
</dbReference>
<dbReference type="InterPro" id="IPR036291">
    <property type="entry name" value="NAD(P)-bd_dom_sf"/>
</dbReference>
<feature type="domain" description="3-hydroxyisobutyrate dehydrogenase-like NAD-binding" evidence="6">
    <location>
        <begin position="169"/>
        <end position="273"/>
    </location>
</feature>
<dbReference type="InterPro" id="IPR015815">
    <property type="entry name" value="HIBADH-related"/>
</dbReference>
<dbReference type="Pfam" id="PF03446">
    <property type="entry name" value="NAD_binding_2"/>
    <property type="match status" value="1"/>
</dbReference>
<gene>
    <name evidence="7" type="ORF">BKA05_001495</name>
</gene>
<dbReference type="InterPro" id="IPR029154">
    <property type="entry name" value="HIBADH-like_NADP-bd"/>
</dbReference>
<dbReference type="InterPro" id="IPR013328">
    <property type="entry name" value="6PGD_dom2"/>
</dbReference>
<dbReference type="Gene3D" id="3.40.50.720">
    <property type="entry name" value="NAD(P)-binding Rossmann-like Domain"/>
    <property type="match status" value="1"/>
</dbReference>